<dbReference type="Gene3D" id="3.40.50.150">
    <property type="entry name" value="Vaccinia Virus protein VP39"/>
    <property type="match status" value="1"/>
</dbReference>
<gene>
    <name evidence="2" type="ORF">CLEP1334_LOCUS402</name>
</gene>
<dbReference type="InterPro" id="IPR006342">
    <property type="entry name" value="FkbM_mtfrase"/>
</dbReference>
<dbReference type="SUPFAM" id="SSF53335">
    <property type="entry name" value="S-adenosyl-L-methionine-dependent methyltransferases"/>
    <property type="match status" value="1"/>
</dbReference>
<feature type="domain" description="Methyltransferase FkbM" evidence="1">
    <location>
        <begin position="133"/>
        <end position="303"/>
    </location>
</feature>
<sequence length="334" mass="36513">MCDVVGLLCACSAPDLALAPARARASSFPAAPAGASCSARHPPAAHPAQEMTLTVVAFLLLAVHANPQTNKHDSLARHHGDLAASRPRRHCSASQPPVLSSDSQPLFVKWEDYVGRYLLSVENISFVLVGANCGRNNMRCAIGGDPVWEYATQCAGWTGLVIEPTRALFEELRTAYSPYQVQPLQLAVSDHTGVMTVEVNGEFTRLRDVRVNKTRAKFKKNVFGRRLHVATSNRSTETILVVTLAHLWPGSGFVILVVDAEGAEPKILSMPLPQPLPRLVLFEIANLNAQQLAAINSSLVAQGYEHVHDLHHQDAWAVRHRTKPQDRLYGIPLE</sequence>
<evidence type="ECO:0000259" key="1">
    <source>
        <dbReference type="Pfam" id="PF05050"/>
    </source>
</evidence>
<reference evidence="2" key="1">
    <citation type="submission" date="2021-01" db="EMBL/GenBank/DDBJ databases">
        <authorList>
            <person name="Corre E."/>
            <person name="Pelletier E."/>
            <person name="Niang G."/>
            <person name="Scheremetjew M."/>
            <person name="Finn R."/>
            <person name="Kale V."/>
            <person name="Holt S."/>
            <person name="Cochrane G."/>
            <person name="Meng A."/>
            <person name="Brown T."/>
            <person name="Cohen L."/>
        </authorList>
    </citation>
    <scope>NUCLEOTIDE SEQUENCE</scope>
    <source>
        <strain evidence="2">RCC1130</strain>
    </source>
</reference>
<evidence type="ECO:0000313" key="2">
    <source>
        <dbReference type="EMBL" id="CAD8522740.1"/>
    </source>
</evidence>
<dbReference type="InterPro" id="IPR029063">
    <property type="entry name" value="SAM-dependent_MTases_sf"/>
</dbReference>
<dbReference type="EMBL" id="HBER01000728">
    <property type="protein sequence ID" value="CAD8522740.1"/>
    <property type="molecule type" value="Transcribed_RNA"/>
</dbReference>
<dbReference type="Pfam" id="PF05050">
    <property type="entry name" value="Methyltransf_21"/>
    <property type="match status" value="1"/>
</dbReference>
<protein>
    <recommendedName>
        <fullName evidence="1">Methyltransferase FkbM domain-containing protein</fullName>
    </recommendedName>
</protein>
<name>A0A7S0NN23_9EUKA</name>
<organism evidence="2">
    <name type="scientific">Calcidiscus leptoporus</name>
    <dbReference type="NCBI Taxonomy" id="127549"/>
    <lineage>
        <taxon>Eukaryota</taxon>
        <taxon>Haptista</taxon>
        <taxon>Haptophyta</taxon>
        <taxon>Prymnesiophyceae</taxon>
        <taxon>Coccolithales</taxon>
        <taxon>Calcidiscaceae</taxon>
        <taxon>Calcidiscus</taxon>
    </lineage>
</organism>
<accession>A0A7S0NN23</accession>
<dbReference type="AlphaFoldDB" id="A0A7S0NN23"/>
<proteinExistence type="predicted"/>